<evidence type="ECO:0000256" key="6">
    <source>
        <dbReference type="SAM" id="Phobius"/>
    </source>
</evidence>
<feature type="compositionally biased region" description="Polar residues" evidence="5">
    <location>
        <begin position="364"/>
        <end position="375"/>
    </location>
</feature>
<proteinExistence type="predicted"/>
<evidence type="ECO:0000259" key="7">
    <source>
        <dbReference type="Pfam" id="PF03151"/>
    </source>
</evidence>
<dbReference type="EMBL" id="FNXT01001138">
    <property type="protein sequence ID" value="SZX72435.1"/>
    <property type="molecule type" value="Genomic_DNA"/>
</dbReference>
<organism evidence="8 9">
    <name type="scientific">Tetradesmus obliquus</name>
    <name type="common">Green alga</name>
    <name type="synonym">Acutodesmus obliquus</name>
    <dbReference type="NCBI Taxonomy" id="3088"/>
    <lineage>
        <taxon>Eukaryota</taxon>
        <taxon>Viridiplantae</taxon>
        <taxon>Chlorophyta</taxon>
        <taxon>core chlorophytes</taxon>
        <taxon>Chlorophyceae</taxon>
        <taxon>CS clade</taxon>
        <taxon>Sphaeropleales</taxon>
        <taxon>Scenedesmaceae</taxon>
        <taxon>Tetradesmus</taxon>
    </lineage>
</organism>
<feature type="domain" description="Sugar phosphate transporter" evidence="7">
    <location>
        <begin position="23"/>
        <end position="306"/>
    </location>
</feature>
<dbReference type="PANTHER" id="PTHR11132">
    <property type="entry name" value="SOLUTE CARRIER FAMILY 35"/>
    <property type="match status" value="1"/>
</dbReference>
<feature type="transmembrane region" description="Helical" evidence="6">
    <location>
        <begin position="233"/>
        <end position="255"/>
    </location>
</feature>
<feature type="compositionally biased region" description="Low complexity" evidence="5">
    <location>
        <begin position="342"/>
        <end position="355"/>
    </location>
</feature>
<sequence>MGAEVDHQSKAMETRKYLAAYGYMALWIFLSAFVIMLNKYILDPKLGGFPFPLTLTAAHMLFCAVVSWLLVKVKLIDAPAMPSEVYFRCVLPIGALFAVVLWTGNAAYLYLSVSFVQMMKAMMPLLVYTVGTAFGTEKWCVRTGINLAVVVAGVAIASYGEVVFVLVGAAFQAVSMLSEATRLTLVQLLLQGRGIKLNPITTLYHVAPVCLMFLVLPFAWLEAERLMSQEWKVGPGLLLLSAAAAFALNCSIFLLIGKTSALTLNIAGVAKDVMLIYLSMTLYGSVVTELQVLGYATALSGAFYYNYRKMQGAKAAADAAAAKAAASSDGGAQQPAVKPQILGGSSSSSSLQQQLRGDPERQQLLPQHSQTQRQV</sequence>
<feature type="transmembrane region" description="Helical" evidence="6">
    <location>
        <begin position="49"/>
        <end position="73"/>
    </location>
</feature>
<reference evidence="8 9" key="1">
    <citation type="submission" date="2016-10" db="EMBL/GenBank/DDBJ databases">
        <authorList>
            <person name="Cai Z."/>
        </authorList>
    </citation>
    <scope>NUCLEOTIDE SEQUENCE [LARGE SCALE GENOMIC DNA]</scope>
</reference>
<dbReference type="Pfam" id="PF03151">
    <property type="entry name" value="TPT"/>
    <property type="match status" value="1"/>
</dbReference>
<dbReference type="AlphaFoldDB" id="A0A383W467"/>
<evidence type="ECO:0000313" key="8">
    <source>
        <dbReference type="EMBL" id="SZX72435.1"/>
    </source>
</evidence>
<keyword evidence="9" id="KW-1185">Reference proteome</keyword>
<dbReference type="Proteomes" id="UP000256970">
    <property type="component" value="Unassembled WGS sequence"/>
</dbReference>
<name>A0A383W467_TETOB</name>
<keyword evidence="4 6" id="KW-0472">Membrane</keyword>
<dbReference type="InterPro" id="IPR050186">
    <property type="entry name" value="TPT_transporter"/>
</dbReference>
<keyword evidence="2 6" id="KW-0812">Transmembrane</keyword>
<protein>
    <recommendedName>
        <fullName evidence="7">Sugar phosphate transporter domain-containing protein</fullName>
    </recommendedName>
</protein>
<evidence type="ECO:0000313" key="9">
    <source>
        <dbReference type="Proteomes" id="UP000256970"/>
    </source>
</evidence>
<evidence type="ECO:0000256" key="1">
    <source>
        <dbReference type="ARBA" id="ARBA00004141"/>
    </source>
</evidence>
<dbReference type="InterPro" id="IPR004853">
    <property type="entry name" value="Sugar_P_trans_dom"/>
</dbReference>
<feature type="region of interest" description="Disordered" evidence="5">
    <location>
        <begin position="327"/>
        <end position="375"/>
    </location>
</feature>
<keyword evidence="3 6" id="KW-1133">Transmembrane helix</keyword>
<evidence type="ECO:0000256" key="5">
    <source>
        <dbReference type="SAM" id="MobiDB-lite"/>
    </source>
</evidence>
<evidence type="ECO:0000256" key="2">
    <source>
        <dbReference type="ARBA" id="ARBA00022692"/>
    </source>
</evidence>
<comment type="subcellular location">
    <subcellularLocation>
        <location evidence="1">Membrane</location>
        <topology evidence="1">Multi-pass membrane protein</topology>
    </subcellularLocation>
</comment>
<gene>
    <name evidence="8" type="ORF">BQ4739_LOCUS12616</name>
</gene>
<evidence type="ECO:0000256" key="4">
    <source>
        <dbReference type="ARBA" id="ARBA00023136"/>
    </source>
</evidence>
<dbReference type="GO" id="GO:0016020">
    <property type="term" value="C:membrane"/>
    <property type="evidence" value="ECO:0007669"/>
    <property type="project" value="UniProtKB-SubCell"/>
</dbReference>
<feature type="transmembrane region" description="Helical" evidence="6">
    <location>
        <begin position="202"/>
        <end position="221"/>
    </location>
</feature>
<feature type="transmembrane region" description="Helical" evidence="6">
    <location>
        <begin position="290"/>
        <end position="307"/>
    </location>
</feature>
<feature type="transmembrane region" description="Helical" evidence="6">
    <location>
        <begin position="18"/>
        <end position="37"/>
    </location>
</feature>
<accession>A0A383W467</accession>
<evidence type="ECO:0000256" key="3">
    <source>
        <dbReference type="ARBA" id="ARBA00022989"/>
    </source>
</evidence>
<feature type="transmembrane region" description="Helical" evidence="6">
    <location>
        <begin position="85"/>
        <end position="102"/>
    </location>
</feature>